<dbReference type="CDD" id="cd06261">
    <property type="entry name" value="TM_PBP2"/>
    <property type="match status" value="1"/>
</dbReference>
<organism evidence="7 8">
    <name type="scientific">Asaccharospora irregularis DSM 2635</name>
    <dbReference type="NCBI Taxonomy" id="1121321"/>
    <lineage>
        <taxon>Bacteria</taxon>
        <taxon>Bacillati</taxon>
        <taxon>Bacillota</taxon>
        <taxon>Clostridia</taxon>
        <taxon>Peptostreptococcales</taxon>
        <taxon>Peptostreptococcaceae</taxon>
        <taxon>Asaccharospora</taxon>
    </lineage>
</organism>
<dbReference type="PANTHER" id="PTHR43759">
    <property type="entry name" value="TREHALOSE TRANSPORT SYSTEM PERMEASE PROTEIN SUGA"/>
    <property type="match status" value="1"/>
</dbReference>
<protein>
    <submittedName>
        <fullName evidence="7">Putative spermidine/putrescine transport system permease protein</fullName>
    </submittedName>
</protein>
<dbReference type="OrthoDB" id="9785836at2"/>
<name>A0A1M5MN84_9FIRM</name>
<evidence type="ECO:0000259" key="6">
    <source>
        <dbReference type="PROSITE" id="PS50928"/>
    </source>
</evidence>
<feature type="domain" description="ABC transmembrane type-1" evidence="6">
    <location>
        <begin position="63"/>
        <end position="274"/>
    </location>
</feature>
<evidence type="ECO:0000256" key="2">
    <source>
        <dbReference type="ARBA" id="ARBA00022692"/>
    </source>
</evidence>
<dbReference type="Gene3D" id="1.10.3720.10">
    <property type="entry name" value="MetI-like"/>
    <property type="match status" value="1"/>
</dbReference>
<dbReference type="InterPro" id="IPR000515">
    <property type="entry name" value="MetI-like"/>
</dbReference>
<comment type="subcellular location">
    <subcellularLocation>
        <location evidence="5">Cell membrane</location>
        <topology evidence="5">Multi-pass membrane protein</topology>
    </subcellularLocation>
    <subcellularLocation>
        <location evidence="1">Membrane</location>
        <topology evidence="1">Multi-pass membrane protein</topology>
    </subcellularLocation>
</comment>
<dbReference type="Proteomes" id="UP000243255">
    <property type="component" value="Unassembled WGS sequence"/>
</dbReference>
<dbReference type="Pfam" id="PF00528">
    <property type="entry name" value="BPD_transp_1"/>
    <property type="match status" value="1"/>
</dbReference>
<comment type="similarity">
    <text evidence="5">Belongs to the binding-protein-dependent transport system permease family.</text>
</comment>
<dbReference type="InterPro" id="IPR052730">
    <property type="entry name" value="Sugar_ABC_transporter"/>
</dbReference>
<dbReference type="GO" id="GO:0005886">
    <property type="term" value="C:plasma membrane"/>
    <property type="evidence" value="ECO:0007669"/>
    <property type="project" value="UniProtKB-SubCell"/>
</dbReference>
<dbReference type="InterPro" id="IPR035906">
    <property type="entry name" value="MetI-like_sf"/>
</dbReference>
<keyword evidence="4 5" id="KW-0472">Membrane</keyword>
<feature type="transmembrane region" description="Helical" evidence="5">
    <location>
        <begin position="63"/>
        <end position="87"/>
    </location>
</feature>
<evidence type="ECO:0000256" key="5">
    <source>
        <dbReference type="RuleBase" id="RU363032"/>
    </source>
</evidence>
<dbReference type="GO" id="GO:0055085">
    <property type="term" value="P:transmembrane transport"/>
    <property type="evidence" value="ECO:0007669"/>
    <property type="project" value="InterPro"/>
</dbReference>
<evidence type="ECO:0000256" key="3">
    <source>
        <dbReference type="ARBA" id="ARBA00022989"/>
    </source>
</evidence>
<dbReference type="PANTHER" id="PTHR43759:SF1">
    <property type="entry name" value="GLUCOSE IMPORT SYSTEM PERMEASE PROTEIN GLCT"/>
    <property type="match status" value="1"/>
</dbReference>
<gene>
    <name evidence="7" type="ORF">SAMN04488530_10787</name>
</gene>
<dbReference type="RefSeq" id="WP_073124886.1">
    <property type="nucleotide sequence ID" value="NZ_BAABCH010000024.1"/>
</dbReference>
<feature type="transmembrane region" description="Helical" evidence="5">
    <location>
        <begin position="99"/>
        <end position="120"/>
    </location>
</feature>
<sequence length="286" mass="32343">MKNKLKPYLLLLPVTIILLGVMGVGVINCIAQSLGYFPQIGLTELTFDYYREVLRNTTFLKSLLFTLKTSFISASLSVILGVWLSYVLMKEKFSKFRRLILNTPIVVPHIVVVLLMFITFSQSGMVSRVLYKLNIIDTSSQFISIVSDQGGIGIIMVYLWKGIPYTTITTYNILRNMSDKLESVAINLGANKLQSFRYIILPLAMPSIISAFIMLFAFAFGSFEVPFLIGPSTPKTLAVQAYLSYSSSDLFQRPDAMVMNVTLSLISFVLLIVYNRVFEKFYKYKL</sequence>
<keyword evidence="5" id="KW-0813">Transport</keyword>
<dbReference type="EMBL" id="FQWX01000007">
    <property type="protein sequence ID" value="SHG78850.1"/>
    <property type="molecule type" value="Genomic_DNA"/>
</dbReference>
<keyword evidence="3 5" id="KW-1133">Transmembrane helix</keyword>
<dbReference type="STRING" id="1121321.SAMN04488530_10787"/>
<accession>A0A1M5MN84</accession>
<dbReference type="PROSITE" id="PS50928">
    <property type="entry name" value="ABC_TM1"/>
    <property type="match status" value="1"/>
</dbReference>
<keyword evidence="8" id="KW-1185">Reference proteome</keyword>
<evidence type="ECO:0000313" key="7">
    <source>
        <dbReference type="EMBL" id="SHG78850.1"/>
    </source>
</evidence>
<keyword evidence="2 5" id="KW-0812">Transmembrane</keyword>
<proteinExistence type="inferred from homology"/>
<dbReference type="AlphaFoldDB" id="A0A1M5MN84"/>
<evidence type="ECO:0000256" key="4">
    <source>
        <dbReference type="ARBA" id="ARBA00023136"/>
    </source>
</evidence>
<reference evidence="8" key="1">
    <citation type="submission" date="2016-11" db="EMBL/GenBank/DDBJ databases">
        <authorList>
            <person name="Varghese N."/>
            <person name="Submissions S."/>
        </authorList>
    </citation>
    <scope>NUCLEOTIDE SEQUENCE [LARGE SCALE GENOMIC DNA]</scope>
    <source>
        <strain evidence="8">DSM 2635</strain>
    </source>
</reference>
<evidence type="ECO:0000256" key="1">
    <source>
        <dbReference type="ARBA" id="ARBA00004141"/>
    </source>
</evidence>
<feature type="transmembrane region" description="Helical" evidence="5">
    <location>
        <begin position="198"/>
        <end position="220"/>
    </location>
</feature>
<dbReference type="SUPFAM" id="SSF161098">
    <property type="entry name" value="MetI-like"/>
    <property type="match status" value="1"/>
</dbReference>
<feature type="transmembrane region" description="Helical" evidence="5">
    <location>
        <begin position="257"/>
        <end position="277"/>
    </location>
</feature>
<evidence type="ECO:0000313" key="8">
    <source>
        <dbReference type="Proteomes" id="UP000243255"/>
    </source>
</evidence>